<proteinExistence type="predicted"/>
<reference evidence="1" key="1">
    <citation type="submission" date="2018-05" db="EMBL/GenBank/DDBJ databases">
        <title>Draft genome of Mucuna pruriens seed.</title>
        <authorList>
            <person name="Nnadi N.E."/>
            <person name="Vos R."/>
            <person name="Hasami M.H."/>
            <person name="Devisetty U.K."/>
            <person name="Aguiy J.C."/>
        </authorList>
    </citation>
    <scope>NUCLEOTIDE SEQUENCE [LARGE SCALE GENOMIC DNA]</scope>
    <source>
        <strain evidence="1">JCA_2017</strain>
    </source>
</reference>
<sequence length="121" mass="14399">MLLLQEFDVEIRDKKANACGAMVCRYLHFLVASTYPQGSSRADKEILESDEKYCIWDDPYLWRLCNDQVYSRVRDLISPLFLSFYIRRRPLRIELDSLEGLRLWAILAHHFPRRTCICLDL</sequence>
<evidence type="ECO:0000313" key="1">
    <source>
        <dbReference type="EMBL" id="RDX85598.1"/>
    </source>
</evidence>
<dbReference type="OrthoDB" id="775972at2759"/>
<comment type="caution">
    <text evidence="1">The sequence shown here is derived from an EMBL/GenBank/DDBJ whole genome shotgun (WGS) entry which is preliminary data.</text>
</comment>
<dbReference type="EMBL" id="QJKJ01006749">
    <property type="protein sequence ID" value="RDX85598.1"/>
    <property type="molecule type" value="Genomic_DNA"/>
</dbReference>
<gene>
    <name evidence="1" type="ORF">CR513_33190</name>
</gene>
<dbReference type="AlphaFoldDB" id="A0A371G4X4"/>
<organism evidence="1 2">
    <name type="scientific">Mucuna pruriens</name>
    <name type="common">Velvet bean</name>
    <name type="synonym">Dolichos pruriens</name>
    <dbReference type="NCBI Taxonomy" id="157652"/>
    <lineage>
        <taxon>Eukaryota</taxon>
        <taxon>Viridiplantae</taxon>
        <taxon>Streptophyta</taxon>
        <taxon>Embryophyta</taxon>
        <taxon>Tracheophyta</taxon>
        <taxon>Spermatophyta</taxon>
        <taxon>Magnoliopsida</taxon>
        <taxon>eudicotyledons</taxon>
        <taxon>Gunneridae</taxon>
        <taxon>Pentapetalae</taxon>
        <taxon>rosids</taxon>
        <taxon>fabids</taxon>
        <taxon>Fabales</taxon>
        <taxon>Fabaceae</taxon>
        <taxon>Papilionoideae</taxon>
        <taxon>50 kb inversion clade</taxon>
        <taxon>NPAAA clade</taxon>
        <taxon>indigoferoid/millettioid clade</taxon>
        <taxon>Phaseoleae</taxon>
        <taxon>Mucuna</taxon>
    </lineage>
</organism>
<protein>
    <submittedName>
        <fullName evidence="1">Uncharacterized protein</fullName>
    </submittedName>
</protein>
<feature type="non-terminal residue" evidence="1">
    <location>
        <position position="1"/>
    </location>
</feature>
<dbReference type="Proteomes" id="UP000257109">
    <property type="component" value="Unassembled WGS sequence"/>
</dbReference>
<accession>A0A371G4X4</accession>
<keyword evidence="2" id="KW-1185">Reference proteome</keyword>
<name>A0A371G4X4_MUCPR</name>
<evidence type="ECO:0000313" key="2">
    <source>
        <dbReference type="Proteomes" id="UP000257109"/>
    </source>
</evidence>